<dbReference type="Proteomes" id="UP000663827">
    <property type="component" value="Unassembled WGS sequence"/>
</dbReference>
<name>A0A8H3E069_9AGAM</name>
<reference evidence="3" key="1">
    <citation type="submission" date="2021-01" db="EMBL/GenBank/DDBJ databases">
        <authorList>
            <person name="Kaushik A."/>
        </authorList>
    </citation>
    <scope>NUCLEOTIDE SEQUENCE</scope>
    <source>
        <strain evidence="3">AG5</strain>
    </source>
</reference>
<organism evidence="3 4">
    <name type="scientific">Rhizoctonia solani</name>
    <dbReference type="NCBI Taxonomy" id="456999"/>
    <lineage>
        <taxon>Eukaryota</taxon>
        <taxon>Fungi</taxon>
        <taxon>Dikarya</taxon>
        <taxon>Basidiomycota</taxon>
        <taxon>Agaricomycotina</taxon>
        <taxon>Agaricomycetes</taxon>
        <taxon>Cantharellales</taxon>
        <taxon>Ceratobasidiaceae</taxon>
        <taxon>Rhizoctonia</taxon>
    </lineage>
</organism>
<dbReference type="SUPFAM" id="SSF50630">
    <property type="entry name" value="Acid proteases"/>
    <property type="match status" value="1"/>
</dbReference>
<protein>
    <recommendedName>
        <fullName evidence="2">Peptidase A1 domain-containing protein</fullName>
    </recommendedName>
</protein>
<dbReference type="PROSITE" id="PS51767">
    <property type="entry name" value="PEPTIDASE_A1"/>
    <property type="match status" value="1"/>
</dbReference>
<feature type="domain" description="Peptidase A1" evidence="2">
    <location>
        <begin position="1"/>
        <end position="226"/>
    </location>
</feature>
<comment type="similarity">
    <text evidence="1">Belongs to the peptidase A1 family.</text>
</comment>
<dbReference type="InterPro" id="IPR021109">
    <property type="entry name" value="Peptidase_aspartic_dom_sf"/>
</dbReference>
<accession>A0A8H3E069</accession>
<dbReference type="Pfam" id="PF00026">
    <property type="entry name" value="Asp"/>
    <property type="match status" value="1"/>
</dbReference>
<dbReference type="Gene3D" id="2.40.70.10">
    <property type="entry name" value="Acid Proteases"/>
    <property type="match status" value="1"/>
</dbReference>
<dbReference type="GO" id="GO:0004190">
    <property type="term" value="F:aspartic-type endopeptidase activity"/>
    <property type="evidence" value="ECO:0007669"/>
    <property type="project" value="InterPro"/>
</dbReference>
<dbReference type="PANTHER" id="PTHR47966:SF51">
    <property type="entry name" value="BETA-SITE APP-CLEAVING ENZYME, ISOFORM A-RELATED"/>
    <property type="match status" value="1"/>
</dbReference>
<dbReference type="InterPro" id="IPR033121">
    <property type="entry name" value="PEPTIDASE_A1"/>
</dbReference>
<dbReference type="AlphaFoldDB" id="A0A8H3E069"/>
<dbReference type="GO" id="GO:0006508">
    <property type="term" value="P:proteolysis"/>
    <property type="evidence" value="ECO:0007669"/>
    <property type="project" value="InterPro"/>
</dbReference>
<dbReference type="InterPro" id="IPR001461">
    <property type="entry name" value="Aspartic_peptidase_A1"/>
</dbReference>
<gene>
    <name evidence="3" type="ORF">RDB_LOCUS35242</name>
</gene>
<evidence type="ECO:0000313" key="4">
    <source>
        <dbReference type="Proteomes" id="UP000663827"/>
    </source>
</evidence>
<evidence type="ECO:0000256" key="1">
    <source>
        <dbReference type="ARBA" id="ARBA00007447"/>
    </source>
</evidence>
<proteinExistence type="inferred from homology"/>
<comment type="caution">
    <text evidence="3">The sequence shown here is derived from an EMBL/GenBank/DDBJ whole genome shotgun (WGS) entry which is preliminary data.</text>
</comment>
<dbReference type="EMBL" id="CAJNJQ010000690">
    <property type="protein sequence ID" value="CAE7094561.1"/>
    <property type="molecule type" value="Genomic_DNA"/>
</dbReference>
<evidence type="ECO:0000259" key="2">
    <source>
        <dbReference type="PROSITE" id="PS51767"/>
    </source>
</evidence>
<sequence length="313" mass="34215">MSPKFSLRFAGGHLGLFVPQLNETRRKQSVIYNLNEQEQLLNPVWGLRLGGESPHLTIGALDPNDYKGEINWVPLVNDSSRIQIDALKGYNGNAFPLPSPITAWIDTLSKNIYVPDLANYYMNDTLIGPNQFINLYPTDNSKFGVRCNGTEPPSVEFSVEINGVDYPVNQTDLIRSTSWMSASGYCNVGVMKSSATDYTLGVTFLRSVYLAYRFPTGDCPGYYGFAKPKGGPTPTSTQKPRTTPTDAATCLSFAPVTSTPTPTIAIVKEQQLSGASEEKYPVHGRTEDQWVALRGIKDLPPLKVSGGIFGFGG</sequence>
<dbReference type="PANTHER" id="PTHR47966">
    <property type="entry name" value="BETA-SITE APP-CLEAVING ENZYME, ISOFORM A-RELATED"/>
    <property type="match status" value="1"/>
</dbReference>
<evidence type="ECO:0000313" key="3">
    <source>
        <dbReference type="EMBL" id="CAE7094561.1"/>
    </source>
</evidence>